<proteinExistence type="predicted"/>
<evidence type="ECO:0000313" key="2">
    <source>
        <dbReference type="EMBL" id="CAB4793610.1"/>
    </source>
</evidence>
<organism evidence="2">
    <name type="scientific">freshwater metagenome</name>
    <dbReference type="NCBI Taxonomy" id="449393"/>
    <lineage>
        <taxon>unclassified sequences</taxon>
        <taxon>metagenomes</taxon>
        <taxon>ecological metagenomes</taxon>
    </lineage>
</organism>
<gene>
    <name evidence="1" type="ORF">UFOPK2658_00381</name>
    <name evidence="2" type="ORF">UFOPK3004_00200</name>
    <name evidence="3" type="ORF">UFOPK3304_00471</name>
    <name evidence="4" type="ORF">UFOPK3494_00298</name>
</gene>
<evidence type="ECO:0000313" key="3">
    <source>
        <dbReference type="EMBL" id="CAB4861290.1"/>
    </source>
</evidence>
<name>A0A6J6X852_9ZZZZ</name>
<evidence type="ECO:0000313" key="4">
    <source>
        <dbReference type="EMBL" id="CAB4890332.1"/>
    </source>
</evidence>
<dbReference type="EMBL" id="CAFBLJ010000016">
    <property type="protein sequence ID" value="CAB4861290.1"/>
    <property type="molecule type" value="Genomic_DNA"/>
</dbReference>
<dbReference type="EMBL" id="CAFBMF010000010">
    <property type="protein sequence ID" value="CAB4890332.1"/>
    <property type="molecule type" value="Genomic_DNA"/>
</dbReference>
<protein>
    <submittedName>
        <fullName evidence="2">Unannotated protein</fullName>
    </submittedName>
</protein>
<evidence type="ECO:0000313" key="1">
    <source>
        <dbReference type="EMBL" id="CAB4710632.1"/>
    </source>
</evidence>
<dbReference type="AlphaFoldDB" id="A0A6J6X852"/>
<accession>A0A6J6X852</accession>
<dbReference type="EMBL" id="CAEZYH010000008">
    <property type="protein sequence ID" value="CAB4710632.1"/>
    <property type="molecule type" value="Genomic_DNA"/>
</dbReference>
<dbReference type="EMBL" id="CAFAAL010000008">
    <property type="protein sequence ID" value="CAB4793610.1"/>
    <property type="molecule type" value="Genomic_DNA"/>
</dbReference>
<sequence>MIDDYDEVLKYLQKRISNPTKYRGVHIAQHQRLWMEKFEVIVGAIYKVAGDAAFIEPAGDDPIPSRTHKYGSPRRTPASMSEKECRMYWDILDEIARMDVKDVGASFNSLKKNTFPNLEKMGIIQRIPRVQQGEAKTAKLTSDALKFLKGNGRERVKIYSEATEKLLTPIFEVLDTALSRFDSVNVYELMLFLTDDQTDIANRVKNLNKYKRLKRLQIVRLHDEIKKTMDKKMGSNIPKKEKLDWHNWWNESKQIIAMLRDVVGYSVVNDDLVMKPGAAKVEVFTKVRSQKVKNDSLQWQGQSVINGWELHHIVPIDYAVSSKDLEMIDDKRNLLYIPQSIHKRIPNTANLQVQFCYDATHVILKNPLSLDGKPLIEIAWPKDSGVAQENLEAMVKYNQKLLNLVIA</sequence>
<reference evidence="2" key="1">
    <citation type="submission" date="2020-05" db="EMBL/GenBank/DDBJ databases">
        <authorList>
            <person name="Chiriac C."/>
            <person name="Salcher M."/>
            <person name="Ghai R."/>
            <person name="Kavagutti S V."/>
        </authorList>
    </citation>
    <scope>NUCLEOTIDE SEQUENCE</scope>
</reference>